<organism evidence="1 2">
    <name type="scientific">Trichinella zimbabwensis</name>
    <dbReference type="NCBI Taxonomy" id="268475"/>
    <lineage>
        <taxon>Eukaryota</taxon>
        <taxon>Metazoa</taxon>
        <taxon>Ecdysozoa</taxon>
        <taxon>Nematoda</taxon>
        <taxon>Enoplea</taxon>
        <taxon>Dorylaimia</taxon>
        <taxon>Trichinellida</taxon>
        <taxon>Trichinellidae</taxon>
        <taxon>Trichinella</taxon>
    </lineage>
</organism>
<accession>A0A0V1HM59</accession>
<dbReference type="EMBL" id="JYDP01000052">
    <property type="protein sequence ID" value="KRZ11186.1"/>
    <property type="molecule type" value="Genomic_DNA"/>
</dbReference>
<proteinExistence type="predicted"/>
<evidence type="ECO:0000313" key="1">
    <source>
        <dbReference type="EMBL" id="KRZ11186.1"/>
    </source>
</evidence>
<dbReference type="AlphaFoldDB" id="A0A0V1HM59"/>
<protein>
    <submittedName>
        <fullName evidence="1">Uncharacterized protein</fullName>
    </submittedName>
</protein>
<name>A0A0V1HM59_9BILA</name>
<sequence>MATVAINENMDKQQFTIAPSAQRSPSSIDYCFSSILAGACIVVGFNRAAPAASAQRPQLSVSQAPVPPQLIRSGLAIMPDKVPDTQLMPRPWTVSFAVRDTPKHLAFRELAETRNF</sequence>
<evidence type="ECO:0000313" key="2">
    <source>
        <dbReference type="Proteomes" id="UP000055024"/>
    </source>
</evidence>
<reference evidence="1 2" key="1">
    <citation type="submission" date="2015-01" db="EMBL/GenBank/DDBJ databases">
        <title>Evolution of Trichinella species and genotypes.</title>
        <authorList>
            <person name="Korhonen P.K."/>
            <person name="Edoardo P."/>
            <person name="Giuseppe L.R."/>
            <person name="Gasser R.B."/>
        </authorList>
    </citation>
    <scope>NUCLEOTIDE SEQUENCE [LARGE SCALE GENOMIC DNA]</scope>
    <source>
        <strain evidence="1">ISS1029</strain>
    </source>
</reference>
<gene>
    <name evidence="1" type="ORF">T11_447</name>
</gene>
<dbReference type="Proteomes" id="UP000055024">
    <property type="component" value="Unassembled WGS sequence"/>
</dbReference>
<keyword evidence="2" id="KW-1185">Reference proteome</keyword>
<comment type="caution">
    <text evidence="1">The sequence shown here is derived from an EMBL/GenBank/DDBJ whole genome shotgun (WGS) entry which is preliminary data.</text>
</comment>